<evidence type="ECO:0008006" key="7">
    <source>
        <dbReference type="Google" id="ProtNLM"/>
    </source>
</evidence>
<dbReference type="Proteomes" id="UP000256328">
    <property type="component" value="Unassembled WGS sequence"/>
</dbReference>
<dbReference type="InterPro" id="IPR002347">
    <property type="entry name" value="SDR_fam"/>
</dbReference>
<evidence type="ECO:0000313" key="5">
    <source>
        <dbReference type="EMBL" id="RDW64240.1"/>
    </source>
</evidence>
<evidence type="ECO:0000256" key="4">
    <source>
        <dbReference type="RuleBase" id="RU000363"/>
    </source>
</evidence>
<keyword evidence="2" id="KW-0521">NADP</keyword>
<dbReference type="PANTHER" id="PTHR44229:SF4">
    <property type="entry name" value="15-HYDROXYPROSTAGLANDIN DEHYDROGENASE [NAD(+)]"/>
    <property type="match status" value="1"/>
</dbReference>
<evidence type="ECO:0000256" key="3">
    <source>
        <dbReference type="ARBA" id="ARBA00023002"/>
    </source>
</evidence>
<organism evidence="5 6">
    <name type="scientific">Coleophoma crateriformis</name>
    <dbReference type="NCBI Taxonomy" id="565419"/>
    <lineage>
        <taxon>Eukaryota</taxon>
        <taxon>Fungi</taxon>
        <taxon>Dikarya</taxon>
        <taxon>Ascomycota</taxon>
        <taxon>Pezizomycotina</taxon>
        <taxon>Leotiomycetes</taxon>
        <taxon>Helotiales</taxon>
        <taxon>Dermateaceae</taxon>
        <taxon>Coleophoma</taxon>
    </lineage>
</organism>
<proteinExistence type="inferred from homology"/>
<dbReference type="AlphaFoldDB" id="A0A3D8QRH3"/>
<dbReference type="EMBL" id="PDLN01000016">
    <property type="protein sequence ID" value="RDW64240.1"/>
    <property type="molecule type" value="Genomic_DNA"/>
</dbReference>
<sequence length="286" mass="30764">MAPETKKVAIVTGAASGMGEALATHLVSKGWLVGCFDLQRGPGEKLVAELGENAVFLEVDVANYDSQARGFEAVFSRWGRIDAVLANAGIVDRSSIYILNYRDSDIIPPAPNLACTDVDYKGVVYGTQLAIHFMRKNPTPGGKIVATASVAGIYPHGSYPEYNGAKAAVINFIRGVAPVLKLKDNIFINSVLPGIVHTKIIPQAMVDAVSPAHMTPISTIVEAYEHFLADENQETGEAMECSTDKRILVKQAEYANGDASKRACTVWEPLFKMLHGENSDLETAIA</sequence>
<dbReference type="InterPro" id="IPR020904">
    <property type="entry name" value="Sc_DH/Rdtase_CS"/>
</dbReference>
<comment type="similarity">
    <text evidence="1 4">Belongs to the short-chain dehydrogenases/reductases (SDR) family.</text>
</comment>
<evidence type="ECO:0000256" key="1">
    <source>
        <dbReference type="ARBA" id="ARBA00006484"/>
    </source>
</evidence>
<dbReference type="PRINTS" id="PR00081">
    <property type="entry name" value="GDHRDH"/>
</dbReference>
<protein>
    <recommendedName>
        <fullName evidence="7">15-hydroxyprostaglandin dehydrogenase</fullName>
    </recommendedName>
</protein>
<keyword evidence="3" id="KW-0560">Oxidoreductase</keyword>
<accession>A0A3D8QRH3</accession>
<evidence type="ECO:0000256" key="2">
    <source>
        <dbReference type="ARBA" id="ARBA00022857"/>
    </source>
</evidence>
<dbReference type="GO" id="GO:0005737">
    <property type="term" value="C:cytoplasm"/>
    <property type="evidence" value="ECO:0007669"/>
    <property type="project" value="TreeGrafter"/>
</dbReference>
<keyword evidence="6" id="KW-1185">Reference proteome</keyword>
<dbReference type="OrthoDB" id="5371740at2759"/>
<reference evidence="5 6" key="1">
    <citation type="journal article" date="2018" name="IMA Fungus">
        <title>IMA Genome-F 9: Draft genome sequence of Annulohypoxylon stygium, Aspergillus mulundensis, Berkeleyomyces basicola (syn. Thielaviopsis basicola), Ceratocystis smalleyi, two Cercospora beticola strains, Coleophoma cylindrospora, Fusarium fracticaudum, Phialophora cf. hyalina, and Morchella septimelata.</title>
        <authorList>
            <person name="Wingfield B.D."/>
            <person name="Bills G.F."/>
            <person name="Dong Y."/>
            <person name="Huang W."/>
            <person name="Nel W.J."/>
            <person name="Swalarsk-Parry B.S."/>
            <person name="Vaghefi N."/>
            <person name="Wilken P.M."/>
            <person name="An Z."/>
            <person name="de Beer Z.W."/>
            <person name="De Vos L."/>
            <person name="Chen L."/>
            <person name="Duong T.A."/>
            <person name="Gao Y."/>
            <person name="Hammerbacher A."/>
            <person name="Kikkert J.R."/>
            <person name="Li Y."/>
            <person name="Li H."/>
            <person name="Li K."/>
            <person name="Li Q."/>
            <person name="Liu X."/>
            <person name="Ma X."/>
            <person name="Naidoo K."/>
            <person name="Pethybridge S.J."/>
            <person name="Sun J."/>
            <person name="Steenkamp E.T."/>
            <person name="van der Nest M.A."/>
            <person name="van Wyk S."/>
            <person name="Wingfield M.J."/>
            <person name="Xiong C."/>
            <person name="Yue Q."/>
            <person name="Zhang X."/>
        </authorList>
    </citation>
    <scope>NUCLEOTIDE SEQUENCE [LARGE SCALE GENOMIC DNA]</scope>
    <source>
        <strain evidence="5 6">BP5796</strain>
    </source>
</reference>
<dbReference type="SUPFAM" id="SSF51735">
    <property type="entry name" value="NAD(P)-binding Rossmann-fold domains"/>
    <property type="match status" value="1"/>
</dbReference>
<name>A0A3D8QRH3_9HELO</name>
<dbReference type="Pfam" id="PF00106">
    <property type="entry name" value="adh_short"/>
    <property type="match status" value="1"/>
</dbReference>
<dbReference type="PANTHER" id="PTHR44229">
    <property type="entry name" value="15-HYDROXYPROSTAGLANDIN DEHYDROGENASE [NAD(+)]"/>
    <property type="match status" value="1"/>
</dbReference>
<evidence type="ECO:0000313" key="6">
    <source>
        <dbReference type="Proteomes" id="UP000256328"/>
    </source>
</evidence>
<dbReference type="GO" id="GO:0016491">
    <property type="term" value="F:oxidoreductase activity"/>
    <property type="evidence" value="ECO:0007669"/>
    <property type="project" value="UniProtKB-KW"/>
</dbReference>
<dbReference type="InterPro" id="IPR036291">
    <property type="entry name" value="NAD(P)-bd_dom_sf"/>
</dbReference>
<comment type="caution">
    <text evidence="5">The sequence shown here is derived from an EMBL/GenBank/DDBJ whole genome shotgun (WGS) entry which is preliminary data.</text>
</comment>
<dbReference type="Gene3D" id="3.40.50.720">
    <property type="entry name" value="NAD(P)-binding Rossmann-like Domain"/>
    <property type="match status" value="1"/>
</dbReference>
<gene>
    <name evidence="5" type="ORF">BP5796_10742</name>
</gene>
<dbReference type="PRINTS" id="PR00080">
    <property type="entry name" value="SDRFAMILY"/>
</dbReference>
<dbReference type="PROSITE" id="PS00061">
    <property type="entry name" value="ADH_SHORT"/>
    <property type="match status" value="1"/>
</dbReference>